<dbReference type="InterPro" id="IPR053924">
    <property type="entry name" value="RecX_HTH_2nd"/>
</dbReference>
<comment type="similarity">
    <text evidence="2 5">Belongs to the RecX family.</text>
</comment>
<dbReference type="PANTHER" id="PTHR33602:SF1">
    <property type="entry name" value="REGULATORY PROTEIN RECX FAMILY PROTEIN"/>
    <property type="match status" value="1"/>
</dbReference>
<dbReference type="InterPro" id="IPR003783">
    <property type="entry name" value="Regulatory_RecX"/>
</dbReference>
<organism evidence="10 11">
    <name type="scientific">Saccharothrix australiensis</name>
    <dbReference type="NCBI Taxonomy" id="2072"/>
    <lineage>
        <taxon>Bacteria</taxon>
        <taxon>Bacillati</taxon>
        <taxon>Actinomycetota</taxon>
        <taxon>Actinomycetes</taxon>
        <taxon>Pseudonocardiales</taxon>
        <taxon>Pseudonocardiaceae</taxon>
        <taxon>Saccharothrix</taxon>
    </lineage>
</organism>
<evidence type="ECO:0000256" key="2">
    <source>
        <dbReference type="ARBA" id="ARBA00009695"/>
    </source>
</evidence>
<dbReference type="PANTHER" id="PTHR33602">
    <property type="entry name" value="REGULATORY PROTEIN RECX FAMILY PROTEIN"/>
    <property type="match status" value="1"/>
</dbReference>
<dbReference type="EMBL" id="RBXO01000001">
    <property type="protein sequence ID" value="RKT53332.1"/>
    <property type="molecule type" value="Genomic_DNA"/>
</dbReference>
<dbReference type="InterPro" id="IPR053926">
    <property type="entry name" value="RecX_HTH_1st"/>
</dbReference>
<feature type="compositionally biased region" description="Low complexity" evidence="6">
    <location>
        <begin position="217"/>
        <end position="232"/>
    </location>
</feature>
<feature type="domain" description="RecX third three-helical" evidence="8">
    <location>
        <begin position="417"/>
        <end position="463"/>
    </location>
</feature>
<feature type="compositionally biased region" description="Low complexity" evidence="6">
    <location>
        <begin position="301"/>
        <end position="314"/>
    </location>
</feature>
<evidence type="ECO:0000256" key="3">
    <source>
        <dbReference type="ARBA" id="ARBA00018111"/>
    </source>
</evidence>
<dbReference type="GO" id="GO:0006282">
    <property type="term" value="P:regulation of DNA repair"/>
    <property type="evidence" value="ECO:0007669"/>
    <property type="project" value="UniProtKB-UniRule"/>
</dbReference>
<gene>
    <name evidence="5" type="primary">recX</name>
    <name evidence="10" type="ORF">C8E97_1891</name>
</gene>
<evidence type="ECO:0000256" key="4">
    <source>
        <dbReference type="ARBA" id="ARBA00022490"/>
    </source>
</evidence>
<evidence type="ECO:0000256" key="5">
    <source>
        <dbReference type="HAMAP-Rule" id="MF_01114"/>
    </source>
</evidence>
<comment type="caution">
    <text evidence="10">The sequence shown here is derived from an EMBL/GenBank/DDBJ whole genome shotgun (WGS) entry which is preliminary data.</text>
</comment>
<feature type="compositionally biased region" description="Low complexity" evidence="6">
    <location>
        <begin position="157"/>
        <end position="184"/>
    </location>
</feature>
<evidence type="ECO:0000313" key="11">
    <source>
        <dbReference type="Proteomes" id="UP000282084"/>
    </source>
</evidence>
<evidence type="ECO:0000313" key="10">
    <source>
        <dbReference type="EMBL" id="RKT53332.1"/>
    </source>
</evidence>
<dbReference type="InterPro" id="IPR036388">
    <property type="entry name" value="WH-like_DNA-bd_sf"/>
</dbReference>
<dbReference type="HAMAP" id="MF_01114">
    <property type="entry name" value="RecX"/>
    <property type="match status" value="1"/>
</dbReference>
<feature type="domain" description="RecX second three-helical" evidence="7">
    <location>
        <begin position="369"/>
        <end position="409"/>
    </location>
</feature>
<dbReference type="Pfam" id="PF02631">
    <property type="entry name" value="RecX_HTH2"/>
    <property type="match status" value="1"/>
</dbReference>
<proteinExistence type="inferred from homology"/>
<accession>A0A495VVF0</accession>
<feature type="region of interest" description="Disordered" evidence="6">
    <location>
        <begin position="155"/>
        <end position="234"/>
    </location>
</feature>
<keyword evidence="4 5" id="KW-0963">Cytoplasm</keyword>
<keyword evidence="11" id="KW-1185">Reference proteome</keyword>
<comment type="subcellular location">
    <subcellularLocation>
        <location evidence="1 5">Cytoplasm</location>
    </subcellularLocation>
</comment>
<dbReference type="AlphaFoldDB" id="A0A495VVF0"/>
<evidence type="ECO:0000256" key="1">
    <source>
        <dbReference type="ARBA" id="ARBA00004496"/>
    </source>
</evidence>
<dbReference type="InterPro" id="IPR053925">
    <property type="entry name" value="RecX_HTH_3rd"/>
</dbReference>
<comment type="function">
    <text evidence="5">Modulates RecA activity.</text>
</comment>
<feature type="compositionally biased region" description="Low complexity" evidence="6">
    <location>
        <begin position="37"/>
        <end position="66"/>
    </location>
</feature>
<evidence type="ECO:0000259" key="9">
    <source>
        <dbReference type="Pfam" id="PF21982"/>
    </source>
</evidence>
<reference evidence="10 11" key="1">
    <citation type="submission" date="2018-10" db="EMBL/GenBank/DDBJ databases">
        <title>Sequencing the genomes of 1000 actinobacteria strains.</title>
        <authorList>
            <person name="Klenk H.-P."/>
        </authorList>
    </citation>
    <scope>NUCLEOTIDE SEQUENCE [LARGE SCALE GENOMIC DNA]</scope>
    <source>
        <strain evidence="10 11">DSM 43800</strain>
    </source>
</reference>
<evidence type="ECO:0000259" key="7">
    <source>
        <dbReference type="Pfam" id="PF02631"/>
    </source>
</evidence>
<protein>
    <recommendedName>
        <fullName evidence="3 5">Regulatory protein RecX</fullName>
    </recommendedName>
</protein>
<feature type="compositionally biased region" description="Low complexity" evidence="6">
    <location>
        <begin position="15"/>
        <end position="29"/>
    </location>
</feature>
<evidence type="ECO:0000259" key="8">
    <source>
        <dbReference type="Pfam" id="PF21981"/>
    </source>
</evidence>
<name>A0A495VVF0_9PSEU</name>
<feature type="compositionally biased region" description="Gly residues" evidence="6">
    <location>
        <begin position="67"/>
        <end position="92"/>
    </location>
</feature>
<feature type="compositionally biased region" description="Gly residues" evidence="6">
    <location>
        <begin position="185"/>
        <end position="196"/>
    </location>
</feature>
<dbReference type="RefSeq" id="WP_425470502.1">
    <property type="nucleotide sequence ID" value="NZ_RBXO01000001.1"/>
</dbReference>
<dbReference type="GO" id="GO:0005737">
    <property type="term" value="C:cytoplasm"/>
    <property type="evidence" value="ECO:0007669"/>
    <property type="project" value="UniProtKB-SubCell"/>
</dbReference>
<dbReference type="Pfam" id="PF21981">
    <property type="entry name" value="RecX_HTH3"/>
    <property type="match status" value="1"/>
</dbReference>
<feature type="compositionally biased region" description="Low complexity" evidence="6">
    <location>
        <begin position="197"/>
        <end position="210"/>
    </location>
</feature>
<feature type="region of interest" description="Disordered" evidence="6">
    <location>
        <begin position="246"/>
        <end position="318"/>
    </location>
</feature>
<feature type="region of interest" description="Disordered" evidence="6">
    <location>
        <begin position="1"/>
        <end position="141"/>
    </location>
</feature>
<dbReference type="Proteomes" id="UP000282084">
    <property type="component" value="Unassembled WGS sequence"/>
</dbReference>
<sequence length="482" mass="48365">MDSPAGPAVPGDGHATSVAGAEARAASAGRTRDESVADTGSVVGTGSVTDTGSVAGVGSVARSGVVPGEGGSAGVADGDGSGSVAAGRGGAGSAEVDPFEAWGGRRSATGEAVPIRSARGGASPSADPFEDWGRRRTESGEAVPIAHAEVFADAPVGGSADDLAGGLAVEPVSGQADGSASGPADGPGGGSGGRPTGGSTSSSAGGSTDCGAGGSAGDVDGPVPVGRGVADGSAGDLFEEWGRRRGAAGEAVARAGHRGGPVAADPFESARPSEGEERRRRGGGSGGARRGSGRRSGSRAGGEADPAVEAAEPVDPAKEQRKATDLCYALLTARARTRVELKEALLRKGIREETAELVLGKFDRAGLIDDAAFAEVWVRSRHTHQGLGRRALARELRRKGVADEVAAEAVAAVDDEAEQERARELVRKKLRAMSGLDDQVKIRRLVGALARKGYGEGMAYRVVREELRAAEIESPLDDYLPD</sequence>
<feature type="domain" description="RecX first three-helical" evidence="9">
    <location>
        <begin position="325"/>
        <end position="361"/>
    </location>
</feature>
<dbReference type="Gene3D" id="1.10.10.10">
    <property type="entry name" value="Winged helix-like DNA-binding domain superfamily/Winged helix DNA-binding domain"/>
    <property type="match status" value="1"/>
</dbReference>
<evidence type="ECO:0000256" key="6">
    <source>
        <dbReference type="SAM" id="MobiDB-lite"/>
    </source>
</evidence>
<dbReference type="Pfam" id="PF21982">
    <property type="entry name" value="RecX_HTH1"/>
    <property type="match status" value="1"/>
</dbReference>